<reference evidence="3 4" key="1">
    <citation type="submission" date="2018-01" db="EMBL/GenBank/DDBJ databases">
        <title>Draft genome sequence of Nonomuraea sp. KC333.</title>
        <authorList>
            <person name="Sahin N."/>
            <person name="Saygin H."/>
            <person name="Ay H."/>
        </authorList>
    </citation>
    <scope>NUCLEOTIDE SEQUENCE [LARGE SCALE GENOMIC DNA]</scope>
    <source>
        <strain evidence="3 4">KC333</strain>
    </source>
</reference>
<comment type="caution">
    <text evidence="3">The sequence shown here is derived from an EMBL/GenBank/DDBJ whole genome shotgun (WGS) entry which is preliminary data.</text>
</comment>
<dbReference type="OrthoDB" id="3902805at2"/>
<dbReference type="GO" id="GO:0005975">
    <property type="term" value="P:carbohydrate metabolic process"/>
    <property type="evidence" value="ECO:0007669"/>
    <property type="project" value="InterPro"/>
</dbReference>
<dbReference type="GO" id="GO:0004553">
    <property type="term" value="F:hydrolase activity, hydrolyzing O-glycosyl compounds"/>
    <property type="evidence" value="ECO:0007669"/>
    <property type="project" value="TreeGrafter"/>
</dbReference>
<dbReference type="InterPro" id="IPR012341">
    <property type="entry name" value="6hp_glycosidase-like_sf"/>
</dbReference>
<dbReference type="RefSeq" id="WP_111182569.1">
    <property type="nucleotide sequence ID" value="NZ_POUD01000169.1"/>
</dbReference>
<dbReference type="EMBL" id="POUD01000169">
    <property type="protein sequence ID" value="PZG13020.1"/>
    <property type="molecule type" value="Genomic_DNA"/>
</dbReference>
<keyword evidence="3" id="KW-0378">Hydrolase</keyword>
<accession>A0A2W2EHB4</accession>
<evidence type="ECO:0000259" key="1">
    <source>
        <dbReference type="Pfam" id="PF00723"/>
    </source>
</evidence>
<feature type="domain" description="Trehalase-like N-terminal" evidence="2">
    <location>
        <begin position="17"/>
        <end position="157"/>
    </location>
</feature>
<dbReference type="Gene3D" id="1.50.10.10">
    <property type="match status" value="1"/>
</dbReference>
<gene>
    <name evidence="3" type="ORF">C1J01_31195</name>
</gene>
<evidence type="ECO:0000313" key="4">
    <source>
        <dbReference type="Proteomes" id="UP000249304"/>
    </source>
</evidence>
<evidence type="ECO:0000313" key="3">
    <source>
        <dbReference type="EMBL" id="PZG13020.1"/>
    </source>
</evidence>
<sequence length="612" mass="68729">MRTNGTRDEPGDGRYLPIGEHGMIGDLRTVALVGTNGTIDWYCCPRFDAPSVFGSLLDAGRGGSFDLCADIPATTKQFYFPDTNVLITRFFAGDGVGEIQDFMPIAENPHEVDRHRLIRRVACVRGSIPFRARIAPRFDYARQPHTAHQNGSRITFSSPSIDLALFASVPLDTDGQDAWSHFQLREGEHAVFALDRLAPGVEPRGCPIEEAEAEFVATVRFWRKWLSHSRYRGRWREVVHRSALTLKLLTYAPTGGIVAAPTTSLPERLGGERNWDYRYVWVRDAAFCVYALLRLGFTDEAEAFMGFLSEHVSIDCCPGDPTPPLQIMYGIDGRSDLPEQELTHLEGYRKSAPVRIGNAAADQLQLDIYGALIDSIYLYNKWGRPISSDRWDEVCTLVNWVCDNWDQPDEGIWETRGGRKDFVYSRLMCWVAIERAMRMAAQRGLPADIPRWRRARDAIYRVIMRQGWSDGLQAFVQHFADEVLDASLLMMPLAKFVSPTDPKWLSTLDALGDGLVSDSLVYRYDPEVSPDGLQGPEGTFSICSFWYVEALSRAGRLDEARLAFEKMLTYANHLGLYAEEIGHTGEQLGNFPQAITHLALISAAFNLDQALG</sequence>
<protein>
    <submittedName>
        <fullName evidence="3">Glycosyl hydrolase family 15</fullName>
    </submittedName>
</protein>
<dbReference type="Pfam" id="PF00723">
    <property type="entry name" value="Glyco_hydro_15"/>
    <property type="match status" value="1"/>
</dbReference>
<proteinExistence type="predicted"/>
<dbReference type="PANTHER" id="PTHR31616:SF0">
    <property type="entry name" value="GLUCAN 1,4-ALPHA-GLUCOSIDASE"/>
    <property type="match status" value="1"/>
</dbReference>
<feature type="domain" description="GH15-like" evidence="1">
    <location>
        <begin position="236"/>
        <end position="604"/>
    </location>
</feature>
<dbReference type="Pfam" id="PF19291">
    <property type="entry name" value="TREH_N"/>
    <property type="match status" value="1"/>
</dbReference>
<dbReference type="SUPFAM" id="SSF48208">
    <property type="entry name" value="Six-hairpin glycosidases"/>
    <property type="match status" value="1"/>
</dbReference>
<organism evidence="3 4">
    <name type="scientific">Nonomuraea aridisoli</name>
    <dbReference type="NCBI Taxonomy" id="2070368"/>
    <lineage>
        <taxon>Bacteria</taxon>
        <taxon>Bacillati</taxon>
        <taxon>Actinomycetota</taxon>
        <taxon>Actinomycetes</taxon>
        <taxon>Streptosporangiales</taxon>
        <taxon>Streptosporangiaceae</taxon>
        <taxon>Nonomuraea</taxon>
    </lineage>
</organism>
<keyword evidence="4" id="KW-1185">Reference proteome</keyword>
<dbReference type="InterPro" id="IPR011613">
    <property type="entry name" value="GH15-like"/>
</dbReference>
<dbReference type="AlphaFoldDB" id="A0A2W2EHB4"/>
<dbReference type="InterPro" id="IPR045582">
    <property type="entry name" value="Trehalase-like_N"/>
</dbReference>
<dbReference type="PANTHER" id="PTHR31616">
    <property type="entry name" value="TREHALASE"/>
    <property type="match status" value="1"/>
</dbReference>
<name>A0A2W2EHB4_9ACTN</name>
<dbReference type="Proteomes" id="UP000249304">
    <property type="component" value="Unassembled WGS sequence"/>
</dbReference>
<evidence type="ECO:0000259" key="2">
    <source>
        <dbReference type="Pfam" id="PF19291"/>
    </source>
</evidence>
<dbReference type="InterPro" id="IPR008928">
    <property type="entry name" value="6-hairpin_glycosidase_sf"/>
</dbReference>